<name>A0A0F8XUG7_9ZZZZ</name>
<proteinExistence type="predicted"/>
<comment type="caution">
    <text evidence="1">The sequence shown here is derived from an EMBL/GenBank/DDBJ whole genome shotgun (WGS) entry which is preliminary data.</text>
</comment>
<sequence>MKIEPGTHCPLLDKECIQFKCAFWTQLRGIHPQSGQEIDEWSCAIAWLPILLIENAKEIKQGAAATESFRNVMLELNKGTSAEVIEAKAQMKALENGN</sequence>
<reference evidence="1" key="1">
    <citation type="journal article" date="2015" name="Nature">
        <title>Complex archaea that bridge the gap between prokaryotes and eukaryotes.</title>
        <authorList>
            <person name="Spang A."/>
            <person name="Saw J.H."/>
            <person name="Jorgensen S.L."/>
            <person name="Zaremba-Niedzwiedzka K."/>
            <person name="Martijn J."/>
            <person name="Lind A.E."/>
            <person name="van Eijk R."/>
            <person name="Schleper C."/>
            <person name="Guy L."/>
            <person name="Ettema T.J."/>
        </authorList>
    </citation>
    <scope>NUCLEOTIDE SEQUENCE</scope>
</reference>
<dbReference type="AlphaFoldDB" id="A0A0F8XUG7"/>
<evidence type="ECO:0000313" key="1">
    <source>
        <dbReference type="EMBL" id="KKK64870.1"/>
    </source>
</evidence>
<organism evidence="1">
    <name type="scientific">marine sediment metagenome</name>
    <dbReference type="NCBI Taxonomy" id="412755"/>
    <lineage>
        <taxon>unclassified sequences</taxon>
        <taxon>metagenomes</taxon>
        <taxon>ecological metagenomes</taxon>
    </lineage>
</organism>
<protein>
    <submittedName>
        <fullName evidence="1">Uncharacterized protein</fullName>
    </submittedName>
</protein>
<dbReference type="EMBL" id="LAZR01060828">
    <property type="protein sequence ID" value="KKK64870.1"/>
    <property type="molecule type" value="Genomic_DNA"/>
</dbReference>
<accession>A0A0F8XUG7</accession>
<gene>
    <name evidence="1" type="ORF">LCGC14_2979850</name>
</gene>